<dbReference type="EMBL" id="PGCK01000006">
    <property type="protein sequence ID" value="MCD1295099.1"/>
    <property type="molecule type" value="Genomic_DNA"/>
</dbReference>
<gene>
    <name evidence="2" type="ORF">CUJ83_08825</name>
</gene>
<evidence type="ECO:0000313" key="2">
    <source>
        <dbReference type="EMBL" id="MCD1295099.1"/>
    </source>
</evidence>
<dbReference type="InterPro" id="IPR029063">
    <property type="entry name" value="SAM-dependent_MTases_sf"/>
</dbReference>
<dbReference type="SUPFAM" id="SSF158997">
    <property type="entry name" value="Trm112p-like"/>
    <property type="match status" value="1"/>
</dbReference>
<dbReference type="PANTHER" id="PTHR43591">
    <property type="entry name" value="METHYLTRANSFERASE"/>
    <property type="match status" value="1"/>
</dbReference>
<dbReference type="RefSeq" id="WP_230741944.1">
    <property type="nucleotide sequence ID" value="NZ_PGCK01000006.1"/>
</dbReference>
<dbReference type="Gene3D" id="2.20.25.10">
    <property type="match status" value="1"/>
</dbReference>
<keyword evidence="3" id="KW-1185">Reference proteome</keyword>
<dbReference type="GO" id="GO:0008168">
    <property type="term" value="F:methyltransferase activity"/>
    <property type="evidence" value="ECO:0007669"/>
    <property type="project" value="TreeGrafter"/>
</dbReference>
<dbReference type="Gene3D" id="3.40.50.150">
    <property type="entry name" value="Vaccinia Virus protein VP39"/>
    <property type="match status" value="1"/>
</dbReference>
<accession>A0AAP2RCM4</accession>
<organism evidence="2 3">
    <name type="scientific">Methanooceanicella nereidis</name>
    <dbReference type="NCBI Taxonomy" id="2052831"/>
    <lineage>
        <taxon>Archaea</taxon>
        <taxon>Methanobacteriati</taxon>
        <taxon>Methanobacteriota</taxon>
        <taxon>Stenosarchaea group</taxon>
        <taxon>Methanomicrobia</taxon>
        <taxon>Methanocellales</taxon>
        <taxon>Methanocellaceae</taxon>
        <taxon>Methanooceanicella</taxon>
    </lineage>
</organism>
<dbReference type="Pfam" id="PF13847">
    <property type="entry name" value="Methyltransf_31"/>
    <property type="match status" value="1"/>
</dbReference>
<dbReference type="PANTHER" id="PTHR43591:SF24">
    <property type="entry name" value="2-METHOXY-6-POLYPRENYL-1,4-BENZOQUINOL METHYLASE, MITOCHONDRIAL"/>
    <property type="match status" value="1"/>
</dbReference>
<comment type="caution">
    <text evidence="2">The sequence shown here is derived from an EMBL/GenBank/DDBJ whole genome shotgun (WGS) entry which is preliminary data.</text>
</comment>
<feature type="domain" description="Methyltransferase" evidence="1">
    <location>
        <begin position="108"/>
        <end position="250"/>
    </location>
</feature>
<dbReference type="InterPro" id="IPR025714">
    <property type="entry name" value="Methyltranfer_dom"/>
</dbReference>
<dbReference type="SUPFAM" id="SSF53335">
    <property type="entry name" value="S-adenosyl-L-methionine-dependent methyltransferases"/>
    <property type="match status" value="1"/>
</dbReference>
<evidence type="ECO:0000313" key="3">
    <source>
        <dbReference type="Proteomes" id="UP001320159"/>
    </source>
</evidence>
<proteinExistence type="predicted"/>
<reference evidence="2 3" key="1">
    <citation type="submission" date="2017-11" db="EMBL/GenBank/DDBJ databases">
        <title>Isolation and Characterization of Family Methanocellaceae Species from Potential Methane Hydrate Area Offshore Southwestern Taiwan.</title>
        <authorList>
            <person name="Zhang W.-L."/>
            <person name="Chen W.-C."/>
            <person name="Lai M.-C."/>
            <person name="Chen S.-C."/>
        </authorList>
    </citation>
    <scope>NUCLEOTIDE SEQUENCE [LARGE SCALE GENOMIC DNA]</scope>
    <source>
        <strain evidence="2 3">CWC-04</strain>
    </source>
</reference>
<dbReference type="Proteomes" id="UP001320159">
    <property type="component" value="Unassembled WGS sequence"/>
</dbReference>
<dbReference type="CDD" id="cd02440">
    <property type="entry name" value="AdoMet_MTases"/>
    <property type="match status" value="1"/>
</dbReference>
<protein>
    <recommendedName>
        <fullName evidence="1">Methyltransferase domain-containing protein</fullName>
    </recommendedName>
</protein>
<dbReference type="AlphaFoldDB" id="A0AAP2RCM4"/>
<evidence type="ECO:0000259" key="1">
    <source>
        <dbReference type="Pfam" id="PF13847"/>
    </source>
</evidence>
<name>A0AAP2RCM4_9EURY</name>
<sequence length="270" mass="30210">MKHSEIIHCPKCKGNLSSIDSQGSSGESGSYFCQTCGIKYPVIDSVVEFLPGGMVTKGLGQKLMESPRMVSIYESKWWRGCKQFSWFMGLTLDEEIELIKRITYPGEKDTVLDLACGTGIYARAFAQGSPGRNVFGLDISWPMLQYAADKARSMGIDNVRFLHGDAHSLPFADESLDVANCCGALHLFSDVRRVLGELYRTIKPGGRFSVAAAWKSDNLWGRIKAYSDEKFWKIHYFRKDELSSLLDEAGFTPTIYHAYGIWMVAGGVRR</sequence>